<evidence type="ECO:0000256" key="1">
    <source>
        <dbReference type="ARBA" id="ARBA00004245"/>
    </source>
</evidence>
<dbReference type="InterPro" id="IPR000195">
    <property type="entry name" value="Rab-GAP-TBC_dom"/>
</dbReference>
<dbReference type="GO" id="GO:0005856">
    <property type="term" value="C:cytoskeleton"/>
    <property type="evidence" value="ECO:0007669"/>
    <property type="project" value="UniProtKB-SubCell"/>
</dbReference>
<protein>
    <recommendedName>
        <fullName evidence="6">Rab-GAP TBC domain-containing protein</fullName>
    </recommendedName>
</protein>
<dbReference type="Gene3D" id="1.10.8.270">
    <property type="entry name" value="putative rabgap domain of human tbc1 domain family member 14 like domains"/>
    <property type="match status" value="1"/>
</dbReference>
<evidence type="ECO:0000256" key="4">
    <source>
        <dbReference type="ARBA" id="ARBA00023306"/>
    </source>
</evidence>
<dbReference type="SMART" id="SM00164">
    <property type="entry name" value="TBC"/>
    <property type="match status" value="1"/>
</dbReference>
<dbReference type="GO" id="GO:0005096">
    <property type="term" value="F:GTPase activator activity"/>
    <property type="evidence" value="ECO:0007669"/>
    <property type="project" value="TreeGrafter"/>
</dbReference>
<evidence type="ECO:0000313" key="7">
    <source>
        <dbReference type="EMBL" id="POY70599.1"/>
    </source>
</evidence>
<dbReference type="EMBL" id="PJQD01000113">
    <property type="protein sequence ID" value="POY70599.1"/>
    <property type="molecule type" value="Genomic_DNA"/>
</dbReference>
<dbReference type="Pfam" id="PF00566">
    <property type="entry name" value="RabGAP-TBC"/>
    <property type="match status" value="1"/>
</dbReference>
<dbReference type="OrthoDB" id="10263206at2759"/>
<dbReference type="PANTHER" id="PTHR22957">
    <property type="entry name" value="TBC1 DOMAIN FAMILY MEMBER GTPASE-ACTIVATING PROTEIN"/>
    <property type="match status" value="1"/>
</dbReference>
<dbReference type="PANTHER" id="PTHR22957:SF263">
    <property type="entry name" value="MITOTIC CHECK POINT PROTEIN BUB2"/>
    <property type="match status" value="1"/>
</dbReference>
<dbReference type="PROSITE" id="PS50086">
    <property type="entry name" value="TBC_RABGAP"/>
    <property type="match status" value="1"/>
</dbReference>
<dbReference type="InterPro" id="IPR035969">
    <property type="entry name" value="Rab-GAP_TBC_sf"/>
</dbReference>
<dbReference type="FunFam" id="1.10.8.270:FF:000035">
    <property type="entry name" value="Cell cycle arrest protein BUB2"/>
    <property type="match status" value="1"/>
</dbReference>
<evidence type="ECO:0000313" key="8">
    <source>
        <dbReference type="Proteomes" id="UP000237144"/>
    </source>
</evidence>
<evidence type="ECO:0000256" key="2">
    <source>
        <dbReference type="ARBA" id="ARBA00022490"/>
    </source>
</evidence>
<keyword evidence="2" id="KW-0963">Cytoplasm</keyword>
<dbReference type="STRING" id="741276.A0A2S5B1D7"/>
<comment type="similarity">
    <text evidence="5">Belongs to the BUB2 family.</text>
</comment>
<dbReference type="SUPFAM" id="SSF47923">
    <property type="entry name" value="Ypt/Rab-GAP domain of gyp1p"/>
    <property type="match status" value="3"/>
</dbReference>
<evidence type="ECO:0000259" key="6">
    <source>
        <dbReference type="PROSITE" id="PS50086"/>
    </source>
</evidence>
<keyword evidence="8" id="KW-1185">Reference proteome</keyword>
<accession>A0A2S5B1D7</accession>
<dbReference type="Proteomes" id="UP000237144">
    <property type="component" value="Unassembled WGS sequence"/>
</dbReference>
<proteinExistence type="inferred from homology"/>
<comment type="caution">
    <text evidence="7">The sequence shown here is derived from an EMBL/GenBank/DDBJ whole genome shotgun (WGS) entry which is preliminary data.</text>
</comment>
<gene>
    <name evidence="7" type="ORF">BMF94_6377</name>
</gene>
<feature type="domain" description="Rab-GAP TBC" evidence="6">
    <location>
        <begin position="53"/>
        <end position="276"/>
    </location>
</feature>
<sequence>MVQTGTDELLGLSLLAQKYLALLDADPETGLDATARLAQLRQLLLLENLPGGHEGQLLRPRIWRLLLRLHVLTADEAATGTLHPLLDANAYQELISREPSPMYNKIRNDSFRTLATDQEFLDKVGEEKLVRCLEAFVWRQLVAPKFLNPQSITDSAAQTHSALADDPHVPYVQGLNVLAAPFLYVMPSQLEAFACFTAFIESRVPRYVRPTLVGVHDGLQLVDRCLECLDPELYSHLIRFNLTAEIYAFPPALTFSAAIPPLREVLELWDFLLAWGPGLNVLCVVAQLHGMRGDLLQSKAPMKLLRTFPPLRSREIVPLVVQFIGAIPASLYDAIVRHPWDDSLVIPLS</sequence>
<organism evidence="7 8">
    <name type="scientific">Rhodotorula taiwanensis</name>
    <dbReference type="NCBI Taxonomy" id="741276"/>
    <lineage>
        <taxon>Eukaryota</taxon>
        <taxon>Fungi</taxon>
        <taxon>Dikarya</taxon>
        <taxon>Basidiomycota</taxon>
        <taxon>Pucciniomycotina</taxon>
        <taxon>Microbotryomycetes</taxon>
        <taxon>Sporidiobolales</taxon>
        <taxon>Sporidiobolaceae</taxon>
        <taxon>Rhodotorula</taxon>
    </lineage>
</organism>
<keyword evidence="4" id="KW-0131">Cell cycle</keyword>
<keyword evidence="3" id="KW-0206">Cytoskeleton</keyword>
<reference evidence="7 8" key="1">
    <citation type="journal article" date="2018" name="Front. Microbiol.">
        <title>Prospects for Fungal Bioremediation of Acidic Radioactive Waste Sites: Characterization and Genome Sequence of Rhodotorula taiwanensis MD1149.</title>
        <authorList>
            <person name="Tkavc R."/>
            <person name="Matrosova V.Y."/>
            <person name="Grichenko O.E."/>
            <person name="Gostincar C."/>
            <person name="Volpe R.P."/>
            <person name="Klimenkova P."/>
            <person name="Gaidamakova E.K."/>
            <person name="Zhou C.E."/>
            <person name="Stewart B.J."/>
            <person name="Lyman M.G."/>
            <person name="Malfatti S.A."/>
            <person name="Rubinfeld B."/>
            <person name="Courtot M."/>
            <person name="Singh J."/>
            <person name="Dalgard C.L."/>
            <person name="Hamilton T."/>
            <person name="Frey K.G."/>
            <person name="Gunde-Cimerman N."/>
            <person name="Dugan L."/>
            <person name="Daly M.J."/>
        </authorList>
    </citation>
    <scope>NUCLEOTIDE SEQUENCE [LARGE SCALE GENOMIC DNA]</scope>
    <source>
        <strain evidence="7 8">MD1149</strain>
    </source>
</reference>
<name>A0A2S5B1D7_9BASI</name>
<evidence type="ECO:0000256" key="3">
    <source>
        <dbReference type="ARBA" id="ARBA00023212"/>
    </source>
</evidence>
<evidence type="ECO:0000256" key="5">
    <source>
        <dbReference type="ARBA" id="ARBA00061049"/>
    </source>
</evidence>
<dbReference type="AlphaFoldDB" id="A0A2S5B1D7"/>
<comment type="subcellular location">
    <subcellularLocation>
        <location evidence="1">Cytoplasm</location>
        <location evidence="1">Cytoskeleton</location>
    </subcellularLocation>
</comment>
<dbReference type="Gene3D" id="1.10.472.80">
    <property type="entry name" value="Ypt/Rab-GAP domain of gyp1p, domain 3"/>
    <property type="match status" value="1"/>
</dbReference>